<keyword evidence="3" id="KW-1185">Reference proteome</keyword>
<evidence type="ECO:0000313" key="2">
    <source>
        <dbReference type="EMBL" id="AHC38899.1"/>
    </source>
</evidence>
<feature type="compositionally biased region" description="Low complexity" evidence="1">
    <location>
        <begin position="1"/>
        <end position="15"/>
    </location>
</feature>
<dbReference type="HOGENOM" id="CLU_157126_0_0_5"/>
<evidence type="ECO:0000256" key="1">
    <source>
        <dbReference type="SAM" id="MobiDB-lite"/>
    </source>
</evidence>
<reference evidence="2 3" key="1">
    <citation type="journal article" date="2014" name="Genome Announc.">
        <title>Complete Genome Sequence of Ehrlichia muris Strain AS145T, a Model Monocytotropic Ehrlichia Strain.</title>
        <authorList>
            <person name="Thirumalapura N.R."/>
            <person name="Qin X."/>
            <person name="Kuriakose J.A."/>
            <person name="Walker D.H."/>
        </authorList>
    </citation>
    <scope>NUCLEOTIDE SEQUENCE [LARGE SCALE GENOMIC DNA]</scope>
    <source>
        <strain evidence="3">AS154</strain>
    </source>
</reference>
<accession>V9R7T2</accession>
<name>V9R7T2_9RICK</name>
<gene>
    <name evidence="2" type="ORF">EMUR_00190</name>
</gene>
<sequence length="104" mass="11755">MGILNMTNTNNTGTTQKSRATPRKTTTRNKNKLESLDTNNITQAAASDKQTQNSDTTLNNMDFINLKKVESDDAEIIYKSNTSKQSSFLKDLWHSLKEYFSSTQ</sequence>
<feature type="compositionally biased region" description="Basic residues" evidence="1">
    <location>
        <begin position="20"/>
        <end position="30"/>
    </location>
</feature>
<feature type="region of interest" description="Disordered" evidence="1">
    <location>
        <begin position="1"/>
        <end position="56"/>
    </location>
</feature>
<dbReference type="KEGG" id="emr:EMUR_00190"/>
<dbReference type="Proteomes" id="UP000018689">
    <property type="component" value="Chromosome"/>
</dbReference>
<proteinExistence type="predicted"/>
<feature type="compositionally biased region" description="Polar residues" evidence="1">
    <location>
        <begin position="36"/>
        <end position="56"/>
    </location>
</feature>
<dbReference type="EMBL" id="CP006917">
    <property type="protein sequence ID" value="AHC38899.1"/>
    <property type="molecule type" value="Genomic_DNA"/>
</dbReference>
<dbReference type="AlphaFoldDB" id="V9R7T2"/>
<evidence type="ECO:0000313" key="3">
    <source>
        <dbReference type="Proteomes" id="UP000018689"/>
    </source>
</evidence>
<protein>
    <submittedName>
        <fullName evidence="2">Uncharacterized protein</fullName>
    </submittedName>
</protein>
<organism evidence="2 3">
    <name type="scientific">Ehrlichia muris AS145</name>
    <dbReference type="NCBI Taxonomy" id="1423892"/>
    <lineage>
        <taxon>Bacteria</taxon>
        <taxon>Pseudomonadati</taxon>
        <taxon>Pseudomonadota</taxon>
        <taxon>Alphaproteobacteria</taxon>
        <taxon>Rickettsiales</taxon>
        <taxon>Anaplasmataceae</taxon>
        <taxon>Ehrlichia</taxon>
    </lineage>
</organism>
<dbReference type="PATRIC" id="fig|1423892.3.peg.39"/>